<dbReference type="InterPro" id="IPR050348">
    <property type="entry name" value="Protein-Tyr_Phosphatase"/>
</dbReference>
<sequence>MTIAPEPGFDARPFVVTLEEQTTIEEANCMRSKLSVVPQGENPTASASFTFTHMLYIAWPDHGIPEEEDQASLLKFVRLVDQVNKGSPADGSEPPIMVNCSAGVGRTGTFIAMSSLLRFYNLLDKKSPTPFDPSRPTPTTPSLLGPLSQPDPVAQEIDALREQRPEMVQRSEQVAVIYQILERAFMDK</sequence>
<evidence type="ECO:0000256" key="1">
    <source>
        <dbReference type="ARBA" id="ARBA00009649"/>
    </source>
</evidence>
<evidence type="ECO:0000256" key="2">
    <source>
        <dbReference type="SAM" id="MobiDB-lite"/>
    </source>
</evidence>
<dbReference type="PRINTS" id="PR00700">
    <property type="entry name" value="PRTYPHPHTASE"/>
</dbReference>
<organism evidence="5 6">
    <name type="scientific">Boletus reticuloceps</name>
    <dbReference type="NCBI Taxonomy" id="495285"/>
    <lineage>
        <taxon>Eukaryota</taxon>
        <taxon>Fungi</taxon>
        <taxon>Dikarya</taxon>
        <taxon>Basidiomycota</taxon>
        <taxon>Agaricomycotina</taxon>
        <taxon>Agaricomycetes</taxon>
        <taxon>Agaricomycetidae</taxon>
        <taxon>Boletales</taxon>
        <taxon>Boletineae</taxon>
        <taxon>Boletaceae</taxon>
        <taxon>Boletoideae</taxon>
        <taxon>Boletus</taxon>
    </lineage>
</organism>
<dbReference type="OrthoDB" id="10253954at2759"/>
<dbReference type="InterPro" id="IPR029021">
    <property type="entry name" value="Prot-tyrosine_phosphatase-like"/>
</dbReference>
<dbReference type="SUPFAM" id="SSF52799">
    <property type="entry name" value="(Phosphotyrosine protein) phosphatases II"/>
    <property type="match status" value="1"/>
</dbReference>
<dbReference type="PROSITE" id="PS50055">
    <property type="entry name" value="TYR_PHOSPHATASE_PTP"/>
    <property type="match status" value="1"/>
</dbReference>
<gene>
    <name evidence="5" type="ORF">JVT61DRAFT_5122</name>
</gene>
<accession>A0A8I2YXX0</accession>
<dbReference type="GO" id="GO:0004725">
    <property type="term" value="F:protein tyrosine phosphatase activity"/>
    <property type="evidence" value="ECO:0007669"/>
    <property type="project" value="InterPro"/>
</dbReference>
<proteinExistence type="inferred from homology"/>
<reference evidence="5" key="1">
    <citation type="submission" date="2021-03" db="EMBL/GenBank/DDBJ databases">
        <title>Evolutionary innovations through gain and loss of genes in the ectomycorrhizal Boletales.</title>
        <authorList>
            <person name="Wu G."/>
            <person name="Miyauchi S."/>
            <person name="Morin E."/>
            <person name="Yang Z.-L."/>
            <person name="Xu J."/>
            <person name="Martin F.M."/>
        </authorList>
    </citation>
    <scope>NUCLEOTIDE SEQUENCE</scope>
    <source>
        <strain evidence="5">BR01</strain>
    </source>
</reference>
<evidence type="ECO:0000313" key="6">
    <source>
        <dbReference type="Proteomes" id="UP000683000"/>
    </source>
</evidence>
<dbReference type="PANTHER" id="PTHR19134:SF449">
    <property type="entry name" value="TYROSINE-PROTEIN PHOSPHATASE 1"/>
    <property type="match status" value="1"/>
</dbReference>
<comment type="similarity">
    <text evidence="1">Belongs to the protein-tyrosine phosphatase family. Non-receptor class subfamily.</text>
</comment>
<evidence type="ECO:0000313" key="5">
    <source>
        <dbReference type="EMBL" id="KAG6380740.1"/>
    </source>
</evidence>
<dbReference type="InterPro" id="IPR003595">
    <property type="entry name" value="Tyr_Pase_cat"/>
</dbReference>
<dbReference type="Gene3D" id="3.90.190.10">
    <property type="entry name" value="Protein tyrosine phosphatase superfamily"/>
    <property type="match status" value="1"/>
</dbReference>
<name>A0A8I2YXX0_9AGAM</name>
<dbReference type="SMART" id="SM00194">
    <property type="entry name" value="PTPc"/>
    <property type="match status" value="1"/>
</dbReference>
<dbReference type="Pfam" id="PF00102">
    <property type="entry name" value="Y_phosphatase"/>
    <property type="match status" value="1"/>
</dbReference>
<feature type="compositionally biased region" description="Pro residues" evidence="2">
    <location>
        <begin position="130"/>
        <end position="139"/>
    </location>
</feature>
<evidence type="ECO:0000259" key="4">
    <source>
        <dbReference type="PROSITE" id="PS50056"/>
    </source>
</evidence>
<dbReference type="SMART" id="SM00404">
    <property type="entry name" value="PTPc_motif"/>
    <property type="match status" value="1"/>
</dbReference>
<comment type="caution">
    <text evidence="5">The sequence shown here is derived from an EMBL/GenBank/DDBJ whole genome shotgun (WGS) entry which is preliminary data.</text>
</comment>
<dbReference type="InterPro" id="IPR000242">
    <property type="entry name" value="PTP_cat"/>
</dbReference>
<dbReference type="PANTHER" id="PTHR19134">
    <property type="entry name" value="RECEPTOR-TYPE TYROSINE-PROTEIN PHOSPHATASE"/>
    <property type="match status" value="1"/>
</dbReference>
<feature type="domain" description="Tyrosine-protein phosphatase" evidence="3">
    <location>
        <begin position="14"/>
        <end position="184"/>
    </location>
</feature>
<feature type="compositionally biased region" description="Low complexity" evidence="2">
    <location>
        <begin position="140"/>
        <end position="150"/>
    </location>
</feature>
<dbReference type="Proteomes" id="UP000683000">
    <property type="component" value="Unassembled WGS sequence"/>
</dbReference>
<protein>
    <submittedName>
        <fullName evidence="5">Protein-tyrosine phosphatase-like protein</fullName>
    </submittedName>
</protein>
<keyword evidence="6" id="KW-1185">Reference proteome</keyword>
<dbReference type="AlphaFoldDB" id="A0A8I2YXX0"/>
<feature type="domain" description="Tyrosine specific protein phosphatases" evidence="4">
    <location>
        <begin position="74"/>
        <end position="175"/>
    </location>
</feature>
<dbReference type="EMBL" id="JAGFBS010000002">
    <property type="protein sequence ID" value="KAG6380740.1"/>
    <property type="molecule type" value="Genomic_DNA"/>
</dbReference>
<dbReference type="InterPro" id="IPR000387">
    <property type="entry name" value="Tyr_Pase_dom"/>
</dbReference>
<evidence type="ECO:0000259" key="3">
    <source>
        <dbReference type="PROSITE" id="PS50055"/>
    </source>
</evidence>
<feature type="region of interest" description="Disordered" evidence="2">
    <location>
        <begin position="127"/>
        <end position="150"/>
    </location>
</feature>
<dbReference type="PROSITE" id="PS50056">
    <property type="entry name" value="TYR_PHOSPHATASE_2"/>
    <property type="match status" value="1"/>
</dbReference>